<keyword evidence="2" id="KW-1133">Transmembrane helix</keyword>
<evidence type="ECO:0000256" key="3">
    <source>
        <dbReference type="SAM" id="SignalP"/>
    </source>
</evidence>
<feature type="signal peptide" evidence="3">
    <location>
        <begin position="1"/>
        <end position="48"/>
    </location>
</feature>
<feature type="chain" id="PRO_5032443085" evidence="3">
    <location>
        <begin position="49"/>
        <end position="158"/>
    </location>
</feature>
<name>A0A813D6W3_POLGL</name>
<gene>
    <name evidence="4" type="ORF">PGLA1383_LOCUS1454</name>
</gene>
<feature type="non-terminal residue" evidence="4">
    <location>
        <position position="1"/>
    </location>
</feature>
<evidence type="ECO:0000256" key="1">
    <source>
        <dbReference type="SAM" id="MobiDB-lite"/>
    </source>
</evidence>
<keyword evidence="2" id="KW-0812">Transmembrane</keyword>
<keyword evidence="3" id="KW-0732">Signal</keyword>
<organism evidence="4 5">
    <name type="scientific">Polarella glacialis</name>
    <name type="common">Dinoflagellate</name>
    <dbReference type="NCBI Taxonomy" id="89957"/>
    <lineage>
        <taxon>Eukaryota</taxon>
        <taxon>Sar</taxon>
        <taxon>Alveolata</taxon>
        <taxon>Dinophyceae</taxon>
        <taxon>Suessiales</taxon>
        <taxon>Suessiaceae</taxon>
        <taxon>Polarella</taxon>
    </lineage>
</organism>
<evidence type="ECO:0000313" key="4">
    <source>
        <dbReference type="EMBL" id="CAE8582456.1"/>
    </source>
</evidence>
<feature type="region of interest" description="Disordered" evidence="1">
    <location>
        <begin position="49"/>
        <end position="112"/>
    </location>
</feature>
<dbReference type="Proteomes" id="UP000654075">
    <property type="component" value="Unassembled WGS sequence"/>
</dbReference>
<feature type="region of interest" description="Disordered" evidence="1">
    <location>
        <begin position="1"/>
        <end position="22"/>
    </location>
</feature>
<reference evidence="4" key="1">
    <citation type="submission" date="2021-02" db="EMBL/GenBank/DDBJ databases">
        <authorList>
            <person name="Dougan E. K."/>
            <person name="Rhodes N."/>
            <person name="Thang M."/>
            <person name="Chan C."/>
        </authorList>
    </citation>
    <scope>NUCLEOTIDE SEQUENCE</scope>
</reference>
<comment type="caution">
    <text evidence="4">The sequence shown here is derived from an EMBL/GenBank/DDBJ whole genome shotgun (WGS) entry which is preliminary data.</text>
</comment>
<proteinExistence type="predicted"/>
<dbReference type="EMBL" id="CAJNNV010000396">
    <property type="protein sequence ID" value="CAE8582456.1"/>
    <property type="molecule type" value="Genomic_DNA"/>
</dbReference>
<keyword evidence="5" id="KW-1185">Reference proteome</keyword>
<feature type="transmembrane region" description="Helical" evidence="2">
    <location>
        <begin position="136"/>
        <end position="153"/>
    </location>
</feature>
<sequence length="158" mass="16994">AVAMAAVPGMRRQGTLARPGRPRGRVQSLLLSAFLFALLAPLALPSFAAPSSRGNSASSSEEIAKESASEADYEASFRSRLREVRSAPKETAPEAKKRQKPKSSAADPPSWAFWEDRAGSPELGGNFLSKVEWKQLLAGFAFLAFVTVAVWVVKGRGY</sequence>
<keyword evidence="2" id="KW-0472">Membrane</keyword>
<protein>
    <submittedName>
        <fullName evidence="4">Uncharacterized protein</fullName>
    </submittedName>
</protein>
<dbReference type="AlphaFoldDB" id="A0A813D6W3"/>
<evidence type="ECO:0000256" key="2">
    <source>
        <dbReference type="SAM" id="Phobius"/>
    </source>
</evidence>
<feature type="compositionally biased region" description="Low complexity" evidence="1">
    <location>
        <begin position="49"/>
        <end position="61"/>
    </location>
</feature>
<feature type="compositionally biased region" description="Basic and acidic residues" evidence="1">
    <location>
        <begin position="75"/>
        <end position="96"/>
    </location>
</feature>
<accession>A0A813D6W3</accession>
<evidence type="ECO:0000313" key="5">
    <source>
        <dbReference type="Proteomes" id="UP000654075"/>
    </source>
</evidence>